<evidence type="ECO:0000256" key="2">
    <source>
        <dbReference type="ARBA" id="ARBA00022694"/>
    </source>
</evidence>
<evidence type="ECO:0000313" key="9">
    <source>
        <dbReference type="EMBL" id="SMC49602.1"/>
    </source>
</evidence>
<dbReference type="GO" id="GO:0000049">
    <property type="term" value="F:tRNA binding"/>
    <property type="evidence" value="ECO:0007669"/>
    <property type="project" value="UniProtKB-UniRule"/>
</dbReference>
<comment type="function">
    <text evidence="1 7">RNaseP catalyzes the removal of the 5'-leader sequence from pre-tRNA to produce the mature 5'-terminus. It can also cleave other RNA substrates such as 4.5S RNA. The protein component plays an auxiliary but essential role in vivo by binding to the 5'-leader sequence and broadening the substrate specificity of the ribozyme.</text>
</comment>
<keyword evidence="2 7" id="KW-0819">tRNA processing</keyword>
<accession>A0A1W1ZN08</accession>
<reference evidence="9 10" key="1">
    <citation type="submission" date="2017-04" db="EMBL/GenBank/DDBJ databases">
        <authorList>
            <person name="Afonso C.L."/>
            <person name="Miller P.J."/>
            <person name="Scott M.A."/>
            <person name="Spackman E."/>
            <person name="Goraichik I."/>
            <person name="Dimitrov K.M."/>
            <person name="Suarez D.L."/>
            <person name="Swayne D.E."/>
        </authorList>
    </citation>
    <scope>NUCLEOTIDE SEQUENCE [LARGE SCALE GENOMIC DNA]</scope>
    <source>
        <strain evidence="9 10">CGMCC 1.12644</strain>
    </source>
</reference>
<dbReference type="Proteomes" id="UP000192330">
    <property type="component" value="Unassembled WGS sequence"/>
</dbReference>
<evidence type="ECO:0000256" key="7">
    <source>
        <dbReference type="HAMAP-Rule" id="MF_00227"/>
    </source>
</evidence>
<dbReference type="Pfam" id="PF00825">
    <property type="entry name" value="Ribonuclease_P"/>
    <property type="match status" value="1"/>
</dbReference>
<comment type="similarity">
    <text evidence="7">Belongs to the RnpA family.</text>
</comment>
<organism evidence="9 10">
    <name type="scientific">Primorskyibacter flagellatus</name>
    <dbReference type="NCBI Taxonomy" id="1387277"/>
    <lineage>
        <taxon>Bacteria</taxon>
        <taxon>Pseudomonadati</taxon>
        <taxon>Pseudomonadota</taxon>
        <taxon>Alphaproteobacteria</taxon>
        <taxon>Rhodobacterales</taxon>
        <taxon>Roseobacteraceae</taxon>
        <taxon>Primorskyibacter</taxon>
    </lineage>
</organism>
<dbReference type="InterPro" id="IPR014721">
    <property type="entry name" value="Ribsml_uS5_D2-typ_fold_subgr"/>
</dbReference>
<evidence type="ECO:0000256" key="6">
    <source>
        <dbReference type="ARBA" id="ARBA00022884"/>
    </source>
</evidence>
<comment type="catalytic activity">
    <reaction evidence="7">
        <text>Endonucleolytic cleavage of RNA, removing 5'-extranucleotides from tRNA precursor.</text>
        <dbReference type="EC" id="3.1.26.5"/>
    </reaction>
</comment>
<sequence length="136" mass="14572">MTPPVASVDGNSAKNTVKPAVVSSCPQLVVLQKRSDFLAAARARRQGCASMMVQARARGDGDPTIRVGYTCSKKVGNAVARNRAKRRLREAARFVLPHEGLPGHDYVLIGRAEATAARPFEALKADLAQALAKLHK</sequence>
<comment type="subunit">
    <text evidence="7">Consists of a catalytic RNA component (M1 or rnpB) and a protein subunit.</text>
</comment>
<keyword evidence="5 7" id="KW-0378">Hydrolase</keyword>
<protein>
    <recommendedName>
        <fullName evidence="7 8">Ribonuclease P protein component</fullName>
        <shortName evidence="7">RNase P protein</shortName>
        <shortName evidence="7">RNaseP protein</shortName>
        <ecNumber evidence="7 8">3.1.26.5</ecNumber>
    </recommendedName>
    <alternativeName>
        <fullName evidence="7">Protein C5</fullName>
    </alternativeName>
</protein>
<name>A0A1W1ZN08_9RHOB</name>
<dbReference type="GO" id="GO:0030677">
    <property type="term" value="C:ribonuclease P complex"/>
    <property type="evidence" value="ECO:0007669"/>
    <property type="project" value="TreeGrafter"/>
</dbReference>
<dbReference type="InterPro" id="IPR000100">
    <property type="entry name" value="RNase_P"/>
</dbReference>
<gene>
    <name evidence="7" type="primary">rnpA</name>
    <name evidence="9" type="ORF">SAMN06295998_1026</name>
</gene>
<dbReference type="EC" id="3.1.26.5" evidence="7 8"/>
<dbReference type="GO" id="GO:0001682">
    <property type="term" value="P:tRNA 5'-leader removal"/>
    <property type="evidence" value="ECO:0007669"/>
    <property type="project" value="UniProtKB-UniRule"/>
</dbReference>
<proteinExistence type="inferred from homology"/>
<dbReference type="HAMAP" id="MF_00227">
    <property type="entry name" value="RNase_P"/>
    <property type="match status" value="1"/>
</dbReference>
<dbReference type="STRING" id="1387277.SAMN06295998_1026"/>
<dbReference type="InterPro" id="IPR020539">
    <property type="entry name" value="RNase_P_CS"/>
</dbReference>
<evidence type="ECO:0000256" key="1">
    <source>
        <dbReference type="ARBA" id="ARBA00002663"/>
    </source>
</evidence>
<dbReference type="InterPro" id="IPR020568">
    <property type="entry name" value="Ribosomal_Su5_D2-typ_SF"/>
</dbReference>
<evidence type="ECO:0000313" key="10">
    <source>
        <dbReference type="Proteomes" id="UP000192330"/>
    </source>
</evidence>
<dbReference type="OrthoDB" id="9810867at2"/>
<dbReference type="Gene3D" id="3.30.230.10">
    <property type="match status" value="1"/>
</dbReference>
<dbReference type="PANTHER" id="PTHR33992:SF1">
    <property type="entry name" value="RIBONUCLEASE P PROTEIN COMPONENT"/>
    <property type="match status" value="1"/>
</dbReference>
<evidence type="ECO:0000256" key="4">
    <source>
        <dbReference type="ARBA" id="ARBA00022759"/>
    </source>
</evidence>
<keyword evidence="6 7" id="KW-0694">RNA-binding</keyword>
<dbReference type="SUPFAM" id="SSF54211">
    <property type="entry name" value="Ribosomal protein S5 domain 2-like"/>
    <property type="match status" value="1"/>
</dbReference>
<dbReference type="RefSeq" id="WP_084351087.1">
    <property type="nucleotide sequence ID" value="NZ_FWYD01000002.1"/>
</dbReference>
<dbReference type="PANTHER" id="PTHR33992">
    <property type="entry name" value="RIBONUCLEASE P PROTEIN COMPONENT"/>
    <property type="match status" value="1"/>
</dbReference>
<evidence type="ECO:0000256" key="8">
    <source>
        <dbReference type="NCBIfam" id="TIGR00188"/>
    </source>
</evidence>
<keyword evidence="10" id="KW-1185">Reference proteome</keyword>
<evidence type="ECO:0000256" key="5">
    <source>
        <dbReference type="ARBA" id="ARBA00022801"/>
    </source>
</evidence>
<dbReference type="NCBIfam" id="TIGR00188">
    <property type="entry name" value="rnpA"/>
    <property type="match status" value="1"/>
</dbReference>
<dbReference type="GO" id="GO:0042781">
    <property type="term" value="F:3'-tRNA processing endoribonuclease activity"/>
    <property type="evidence" value="ECO:0007669"/>
    <property type="project" value="TreeGrafter"/>
</dbReference>
<keyword evidence="3 7" id="KW-0540">Nuclease</keyword>
<keyword evidence="4 7" id="KW-0255">Endonuclease</keyword>
<dbReference type="EMBL" id="FWYD01000002">
    <property type="protein sequence ID" value="SMC49602.1"/>
    <property type="molecule type" value="Genomic_DNA"/>
</dbReference>
<evidence type="ECO:0000256" key="3">
    <source>
        <dbReference type="ARBA" id="ARBA00022722"/>
    </source>
</evidence>
<dbReference type="PROSITE" id="PS00648">
    <property type="entry name" value="RIBONUCLEASE_P"/>
    <property type="match status" value="1"/>
</dbReference>
<dbReference type="GO" id="GO:0004526">
    <property type="term" value="F:ribonuclease P activity"/>
    <property type="evidence" value="ECO:0007669"/>
    <property type="project" value="UniProtKB-UniRule"/>
</dbReference>
<dbReference type="AlphaFoldDB" id="A0A1W1ZN08"/>